<dbReference type="RefSeq" id="WP_244977764.1">
    <property type="nucleotide sequence ID" value="NZ_CADILE010000009.1"/>
</dbReference>
<organism evidence="1 2">
    <name type="scientific">Achromobacter ruhlandii</name>
    <dbReference type="NCBI Taxonomy" id="72557"/>
    <lineage>
        <taxon>Bacteria</taxon>
        <taxon>Pseudomonadati</taxon>
        <taxon>Pseudomonadota</taxon>
        <taxon>Betaproteobacteria</taxon>
        <taxon>Burkholderiales</taxon>
        <taxon>Alcaligenaceae</taxon>
        <taxon>Achromobacter</taxon>
    </lineage>
</organism>
<dbReference type="Proteomes" id="UP000494122">
    <property type="component" value="Unassembled WGS sequence"/>
</dbReference>
<name>A0A6S7DCG1_9BURK</name>
<accession>A0A6S7DCG1</accession>
<sequence>MATMTLQQVGRALRLDAVRSSAFSRLFSSSVFKEMATKGRSPLFARLVEQAFTDSECAGLASVGDAFDFAFKCLMARENRDEYVYKSAITQRILLGRHSLRSACMLNEFRVGQCKADLVILNGSATAYEIKSERDDLARLSPQLASYKAVFPIRYVVAGEQHIDSILRTVDVDVGILSLSSRHRISTVRAAQERVDLVDTGILFDSIRVDEAINILKCRNIEIPDVPNTRIRRELREVFCAVAAQDIYPTFVSVLKRSRSLASLEDLVGGLPVSLRAAALTIRSKPSDHKNLLAAINSNLKDALGWS</sequence>
<proteinExistence type="predicted"/>
<dbReference type="InterPro" id="IPR047729">
    <property type="entry name" value="Sce7726-like"/>
</dbReference>
<dbReference type="NCBIfam" id="NF033832">
    <property type="entry name" value="sce7726_fam"/>
    <property type="match status" value="1"/>
</dbReference>
<protein>
    <recommendedName>
        <fullName evidence="3">Sce7726 family protein</fullName>
    </recommendedName>
</protein>
<reference evidence="1 2" key="1">
    <citation type="submission" date="2020-04" db="EMBL/GenBank/DDBJ databases">
        <authorList>
            <person name="De Canck E."/>
        </authorList>
    </citation>
    <scope>NUCLEOTIDE SEQUENCE [LARGE SCALE GENOMIC DNA]</scope>
    <source>
        <strain evidence="1 2">LMG 3328</strain>
    </source>
</reference>
<dbReference type="AlphaFoldDB" id="A0A6S7DCG1"/>
<dbReference type="EMBL" id="CADILE010000009">
    <property type="protein sequence ID" value="CAB3879223.1"/>
    <property type="molecule type" value="Genomic_DNA"/>
</dbReference>
<gene>
    <name evidence="1" type="ORF">LMG3328_03197</name>
</gene>
<evidence type="ECO:0008006" key="3">
    <source>
        <dbReference type="Google" id="ProtNLM"/>
    </source>
</evidence>
<evidence type="ECO:0000313" key="2">
    <source>
        <dbReference type="Proteomes" id="UP000494122"/>
    </source>
</evidence>
<evidence type="ECO:0000313" key="1">
    <source>
        <dbReference type="EMBL" id="CAB3879223.1"/>
    </source>
</evidence>